<dbReference type="PANTHER" id="PTHR43014">
    <property type="entry name" value="MERCURIC REDUCTASE"/>
    <property type="match status" value="1"/>
</dbReference>
<dbReference type="SUPFAM" id="SSF51905">
    <property type="entry name" value="FAD/NAD(P)-binding domain"/>
    <property type="match status" value="1"/>
</dbReference>
<evidence type="ECO:0000313" key="21">
    <source>
        <dbReference type="Proteomes" id="UP000016887"/>
    </source>
</evidence>
<evidence type="ECO:0000256" key="16">
    <source>
        <dbReference type="ARBA" id="ARBA00048984"/>
    </source>
</evidence>
<protein>
    <recommendedName>
        <fullName evidence="5">Mercuric reductase</fullName>
        <ecNumber evidence="4">1.16.1.1</ecNumber>
    </recommendedName>
    <alternativeName>
        <fullName evidence="15">Hg(II) reductase</fullName>
    </alternativeName>
</protein>
<evidence type="ECO:0000256" key="2">
    <source>
        <dbReference type="ARBA" id="ARBA00007532"/>
    </source>
</evidence>
<dbReference type="eggNOG" id="arCOG01068">
    <property type="taxonomic scope" value="Archaea"/>
</dbReference>
<keyword evidence="10" id="KW-0521">NADP</keyword>
<dbReference type="RefSeq" id="WP_022541660.1">
    <property type="nucleotide sequence ID" value="NC_022521.1"/>
</dbReference>
<dbReference type="PANTHER" id="PTHR43014:SF4">
    <property type="entry name" value="PYRIDINE NUCLEOTIDE-DISULFIDE OXIDOREDUCTASE RCLA-RELATED"/>
    <property type="match status" value="1"/>
</dbReference>
<evidence type="ECO:0000256" key="13">
    <source>
        <dbReference type="ARBA" id="ARBA00023157"/>
    </source>
</evidence>
<keyword evidence="13" id="KW-1015">Disulfide bond</keyword>
<dbReference type="KEGG" id="acj:ACAM_0918"/>
<dbReference type="Gene3D" id="3.50.50.60">
    <property type="entry name" value="FAD/NAD(P)-binding domain"/>
    <property type="match status" value="2"/>
</dbReference>
<evidence type="ECO:0000256" key="3">
    <source>
        <dbReference type="ARBA" id="ARBA00011738"/>
    </source>
</evidence>
<accession>U3TA27</accession>
<proteinExistence type="inferred from homology"/>
<comment type="subunit">
    <text evidence="3">Homodimer.</text>
</comment>
<dbReference type="InterPro" id="IPR036188">
    <property type="entry name" value="FAD/NAD-bd_sf"/>
</dbReference>
<evidence type="ECO:0000256" key="14">
    <source>
        <dbReference type="ARBA" id="ARBA00023284"/>
    </source>
</evidence>
<evidence type="ECO:0000256" key="1">
    <source>
        <dbReference type="ARBA" id="ARBA00001974"/>
    </source>
</evidence>
<name>U3TA27_9CREN</name>
<dbReference type="GO" id="GO:0016668">
    <property type="term" value="F:oxidoreductase activity, acting on a sulfur group of donors, NAD(P) as acceptor"/>
    <property type="evidence" value="ECO:0007669"/>
    <property type="project" value="InterPro"/>
</dbReference>
<dbReference type="GO" id="GO:0045340">
    <property type="term" value="F:mercury ion binding"/>
    <property type="evidence" value="ECO:0007669"/>
    <property type="project" value="InterPro"/>
</dbReference>
<dbReference type="Pfam" id="PF02852">
    <property type="entry name" value="Pyr_redox_dim"/>
    <property type="match status" value="1"/>
</dbReference>
<dbReference type="SUPFAM" id="SSF55424">
    <property type="entry name" value="FAD/NAD-linked reductases, dimerisation (C-terminal) domain"/>
    <property type="match status" value="1"/>
</dbReference>
<dbReference type="GO" id="GO:0016152">
    <property type="term" value="F:mercury (II) reductase (NADP+) activity"/>
    <property type="evidence" value="ECO:0007669"/>
    <property type="project" value="UniProtKB-EC"/>
</dbReference>
<dbReference type="EC" id="1.16.1.1" evidence="4"/>
<keyword evidence="6" id="KW-0475">Mercuric resistance</keyword>
<dbReference type="GO" id="GO:0050787">
    <property type="term" value="P:detoxification of mercury ion"/>
    <property type="evidence" value="ECO:0007669"/>
    <property type="project" value="InterPro"/>
</dbReference>
<feature type="domain" description="Pyridine nucleotide-disulphide oxidoreductase dimerisation" evidence="18">
    <location>
        <begin position="337"/>
        <end position="445"/>
    </location>
</feature>
<dbReference type="Gene3D" id="3.30.390.30">
    <property type="match status" value="1"/>
</dbReference>
<evidence type="ECO:0000256" key="4">
    <source>
        <dbReference type="ARBA" id="ARBA00012661"/>
    </source>
</evidence>
<keyword evidence="21" id="KW-1185">Reference proteome</keyword>
<keyword evidence="7 17" id="KW-0285">Flavoprotein</keyword>
<reference evidence="20 21" key="1">
    <citation type="journal article" date="2013" name="Appl. Environ. Microbiol.">
        <title>Variation of the Virus-Related Elements within Syntenic Genomes of the Hyperthermophilic Archaeon Aeropyrum.</title>
        <authorList>
            <person name="Daifuku T."/>
            <person name="Yoshida T."/>
            <person name="Kitamura T."/>
            <person name="Kawaichi S."/>
            <person name="Inoue T."/>
            <person name="Nomura K."/>
            <person name="Yoshida Y."/>
            <person name="Kuno S."/>
            <person name="Sako Y."/>
        </authorList>
    </citation>
    <scope>NUCLEOTIDE SEQUENCE [LARGE SCALE GENOMIC DNA]</scope>
    <source>
        <strain evidence="20 21">SY1</strain>
    </source>
</reference>
<dbReference type="InterPro" id="IPR004099">
    <property type="entry name" value="Pyr_nucl-diS_OxRdtase_dimer"/>
</dbReference>
<evidence type="ECO:0000313" key="20">
    <source>
        <dbReference type="EMBL" id="BAN90387.1"/>
    </source>
</evidence>
<gene>
    <name evidence="20" type="ORF">ACAM_0918</name>
</gene>
<keyword evidence="9 17" id="KW-0274">FAD</keyword>
<dbReference type="STRING" id="1198449.ACAM_0918"/>
<evidence type="ECO:0000256" key="9">
    <source>
        <dbReference type="ARBA" id="ARBA00022827"/>
    </source>
</evidence>
<dbReference type="AlphaFoldDB" id="U3TA27"/>
<dbReference type="PIRSF" id="PIRSF000350">
    <property type="entry name" value="Mercury_reductase_MerA"/>
    <property type="match status" value="1"/>
</dbReference>
<dbReference type="InterPro" id="IPR021179">
    <property type="entry name" value="Mercury_reductase_MerA"/>
</dbReference>
<evidence type="ECO:0000259" key="18">
    <source>
        <dbReference type="Pfam" id="PF02852"/>
    </source>
</evidence>
<dbReference type="NCBIfam" id="TIGR02053">
    <property type="entry name" value="MerA"/>
    <property type="match status" value="1"/>
</dbReference>
<dbReference type="PRINTS" id="PR00411">
    <property type="entry name" value="PNDRDTASEI"/>
</dbReference>
<evidence type="ECO:0000256" key="6">
    <source>
        <dbReference type="ARBA" id="ARBA00022466"/>
    </source>
</evidence>
<comment type="similarity">
    <text evidence="2 17">Belongs to the class-I pyridine nucleotide-disulfide oxidoreductase family.</text>
</comment>
<evidence type="ECO:0000256" key="5">
    <source>
        <dbReference type="ARBA" id="ARBA00014791"/>
    </source>
</evidence>
<dbReference type="InterPro" id="IPR012999">
    <property type="entry name" value="Pyr_OxRdtase_I_AS"/>
</dbReference>
<dbReference type="InterPro" id="IPR001100">
    <property type="entry name" value="Pyr_nuc-diS_OxRdtase"/>
</dbReference>
<keyword evidence="14 17" id="KW-0676">Redox-active center</keyword>
<keyword evidence="12 17" id="KW-0560">Oxidoreductase</keyword>
<comment type="cofactor">
    <cofactor evidence="1">
        <name>FAD</name>
        <dbReference type="ChEBI" id="CHEBI:57692"/>
    </cofactor>
</comment>
<comment type="catalytic activity">
    <reaction evidence="16">
        <text>Hg + NADP(+) + H(+) = Hg(2+) + NADPH</text>
        <dbReference type="Rhea" id="RHEA:23856"/>
        <dbReference type="ChEBI" id="CHEBI:15378"/>
        <dbReference type="ChEBI" id="CHEBI:16170"/>
        <dbReference type="ChEBI" id="CHEBI:16793"/>
        <dbReference type="ChEBI" id="CHEBI:57783"/>
        <dbReference type="ChEBI" id="CHEBI:58349"/>
        <dbReference type="EC" id="1.16.1.1"/>
    </reaction>
</comment>
<evidence type="ECO:0000256" key="10">
    <source>
        <dbReference type="ARBA" id="ARBA00022857"/>
    </source>
</evidence>
<dbReference type="PROSITE" id="PS00076">
    <property type="entry name" value="PYRIDINE_REDOX_1"/>
    <property type="match status" value="1"/>
</dbReference>
<evidence type="ECO:0000256" key="12">
    <source>
        <dbReference type="ARBA" id="ARBA00023002"/>
    </source>
</evidence>
<feature type="domain" description="FAD/NAD(P)-binding" evidence="19">
    <location>
        <begin position="6"/>
        <end position="318"/>
    </location>
</feature>
<dbReference type="Proteomes" id="UP000016887">
    <property type="component" value="Chromosome"/>
</dbReference>
<keyword evidence="11" id="KW-0476">Mercury</keyword>
<dbReference type="GeneID" id="17110283"/>
<organism evidence="20 21">
    <name type="scientific">Aeropyrum camini SY1 = JCM 12091</name>
    <dbReference type="NCBI Taxonomy" id="1198449"/>
    <lineage>
        <taxon>Archaea</taxon>
        <taxon>Thermoproteota</taxon>
        <taxon>Thermoprotei</taxon>
        <taxon>Desulfurococcales</taxon>
        <taxon>Desulfurococcaceae</taxon>
        <taxon>Aeropyrum</taxon>
    </lineage>
</organism>
<dbReference type="PRINTS" id="PR00368">
    <property type="entry name" value="FADPNR"/>
</dbReference>
<sequence>MLRSEYDIIVIGGGAAGFSAVVAAAERGASVLLVSEGPLGGTCVNFGCVPSKHVLYSLATARKAGLKISLSEALEAARKISADLRRDKYESLLESLGVDYLRAKARFKGPGVVEASGREFSYRKAAIIAVGAKTWRPPIPGIADAEKAGRILDNEKLFSEGPPPDMESVAVIGGRAQGVEAAQIFARSGVKTVLLQRSGRLLPKDEPEAGFYMKKVLERDGVEVRTSAKPLRIEPLESAVRIDYETPAGPASVEADHIYLATGRKPVLQGLGLEKVGVQVGGDGFIVVDERLRAAPGVYAAGDCIGGVQLEPVAAREGYIAALNALGEDIEMDYTVIPRAVFTDPEFASVGLTESELARKLGVCACRTVDLTQIPRARIMGYDTGFVKMVVDPRTKKVAGLHMMAPNASEAIHGAAYILKAEMTVDDVIDTIHVFPSIAEGIKYAALAFYRDVSKMPCCLL</sequence>
<dbReference type="GO" id="GO:0050661">
    <property type="term" value="F:NADP binding"/>
    <property type="evidence" value="ECO:0007669"/>
    <property type="project" value="InterPro"/>
</dbReference>
<dbReference type="EMBL" id="AP012489">
    <property type="protein sequence ID" value="BAN90387.1"/>
    <property type="molecule type" value="Genomic_DNA"/>
</dbReference>
<keyword evidence="8" id="KW-0479">Metal-binding</keyword>
<dbReference type="Pfam" id="PF07992">
    <property type="entry name" value="Pyr_redox_2"/>
    <property type="match status" value="1"/>
</dbReference>
<dbReference type="InterPro" id="IPR023753">
    <property type="entry name" value="FAD/NAD-binding_dom"/>
</dbReference>
<evidence type="ECO:0000256" key="11">
    <source>
        <dbReference type="ARBA" id="ARBA00022914"/>
    </source>
</evidence>
<dbReference type="InterPro" id="IPR016156">
    <property type="entry name" value="FAD/NAD-linked_Rdtase_dimer_sf"/>
</dbReference>
<evidence type="ECO:0000256" key="17">
    <source>
        <dbReference type="RuleBase" id="RU003691"/>
    </source>
</evidence>
<dbReference type="FunFam" id="3.30.390.30:FF:000001">
    <property type="entry name" value="Dihydrolipoyl dehydrogenase"/>
    <property type="match status" value="1"/>
</dbReference>
<dbReference type="GO" id="GO:0050660">
    <property type="term" value="F:flavin adenine dinucleotide binding"/>
    <property type="evidence" value="ECO:0007669"/>
    <property type="project" value="InterPro"/>
</dbReference>
<evidence type="ECO:0000256" key="8">
    <source>
        <dbReference type="ARBA" id="ARBA00022723"/>
    </source>
</evidence>
<dbReference type="GO" id="GO:0003955">
    <property type="term" value="F:NAD(P)H dehydrogenase (quinone) activity"/>
    <property type="evidence" value="ECO:0007669"/>
    <property type="project" value="TreeGrafter"/>
</dbReference>
<evidence type="ECO:0000256" key="15">
    <source>
        <dbReference type="ARBA" id="ARBA00031725"/>
    </source>
</evidence>
<evidence type="ECO:0000256" key="7">
    <source>
        <dbReference type="ARBA" id="ARBA00022630"/>
    </source>
</evidence>
<evidence type="ECO:0000259" key="19">
    <source>
        <dbReference type="Pfam" id="PF07992"/>
    </source>
</evidence>